<accession>A0A9X2YXA0</accession>
<dbReference type="InterPro" id="IPR003658">
    <property type="entry name" value="Anti-sigma_ant"/>
</dbReference>
<evidence type="ECO:0000259" key="3">
    <source>
        <dbReference type="PROSITE" id="PS50801"/>
    </source>
</evidence>
<dbReference type="Gene3D" id="3.30.750.24">
    <property type="entry name" value="STAS domain"/>
    <property type="match status" value="1"/>
</dbReference>
<dbReference type="InterPro" id="IPR036513">
    <property type="entry name" value="STAS_dom_sf"/>
</dbReference>
<evidence type="ECO:0000256" key="1">
    <source>
        <dbReference type="ARBA" id="ARBA00009013"/>
    </source>
</evidence>
<feature type="domain" description="STAS" evidence="3">
    <location>
        <begin position="1"/>
        <end position="81"/>
    </location>
</feature>
<dbReference type="Proteomes" id="UP001141629">
    <property type="component" value="Unassembled WGS sequence"/>
</dbReference>
<dbReference type="CDD" id="cd07043">
    <property type="entry name" value="STAS_anti-anti-sigma_factors"/>
    <property type="match status" value="1"/>
</dbReference>
<dbReference type="PROSITE" id="PS50801">
    <property type="entry name" value="STAS"/>
    <property type="match status" value="1"/>
</dbReference>
<organism evidence="4 5">
    <name type="scientific">Mycobacterium yunnanensis</name>
    <dbReference type="NCBI Taxonomy" id="368477"/>
    <lineage>
        <taxon>Bacteria</taxon>
        <taxon>Bacillati</taxon>
        <taxon>Actinomycetota</taxon>
        <taxon>Actinomycetes</taxon>
        <taxon>Mycobacteriales</taxon>
        <taxon>Mycobacteriaceae</taxon>
        <taxon>Mycobacterium</taxon>
    </lineage>
</organism>
<dbReference type="NCBIfam" id="TIGR00377">
    <property type="entry name" value="ant_ant_sig"/>
    <property type="match status" value="1"/>
</dbReference>
<evidence type="ECO:0000313" key="4">
    <source>
        <dbReference type="EMBL" id="MCV7419336.1"/>
    </source>
</evidence>
<comment type="similarity">
    <text evidence="1 2">Belongs to the anti-sigma-factor antagonist family.</text>
</comment>
<proteinExistence type="inferred from homology"/>
<gene>
    <name evidence="4" type="ORF">H7K45_02170</name>
</gene>
<dbReference type="InterPro" id="IPR002645">
    <property type="entry name" value="STAS_dom"/>
</dbReference>
<sequence>MVTVLRVGGDIDLTNVAAWRCVLAEVSAVATAPGALIIDLDAAHFLGLCAFTALADTAEHCRGRGIDLRVVGTQPVVARIIGVGLWDTLLPVHATVVAAVDAWHQIHRPTGDAVANSQGS</sequence>
<protein>
    <recommendedName>
        <fullName evidence="2">Anti-sigma factor antagonist</fullName>
    </recommendedName>
</protein>
<dbReference type="AlphaFoldDB" id="A0A9X2YXA0"/>
<dbReference type="SUPFAM" id="SSF52091">
    <property type="entry name" value="SpoIIaa-like"/>
    <property type="match status" value="1"/>
</dbReference>
<dbReference type="GO" id="GO:0043856">
    <property type="term" value="F:anti-sigma factor antagonist activity"/>
    <property type="evidence" value="ECO:0007669"/>
    <property type="project" value="InterPro"/>
</dbReference>
<evidence type="ECO:0000313" key="5">
    <source>
        <dbReference type="Proteomes" id="UP001141629"/>
    </source>
</evidence>
<dbReference type="Pfam" id="PF01740">
    <property type="entry name" value="STAS"/>
    <property type="match status" value="1"/>
</dbReference>
<keyword evidence="5" id="KW-1185">Reference proteome</keyword>
<dbReference type="EMBL" id="JACKVK010000001">
    <property type="protein sequence ID" value="MCV7419336.1"/>
    <property type="molecule type" value="Genomic_DNA"/>
</dbReference>
<reference evidence="4" key="1">
    <citation type="submission" date="2020-07" db="EMBL/GenBank/DDBJ databases">
        <authorList>
            <person name="Pettersson B.M.F."/>
            <person name="Behra P.R.K."/>
            <person name="Ramesh M."/>
            <person name="Das S."/>
            <person name="Dasgupta S."/>
            <person name="Kirsebom L.A."/>
        </authorList>
    </citation>
    <scope>NUCLEOTIDE SEQUENCE</scope>
    <source>
        <strain evidence="4">DSM 44838</strain>
    </source>
</reference>
<comment type="caution">
    <text evidence="4">The sequence shown here is derived from an EMBL/GenBank/DDBJ whole genome shotgun (WGS) entry which is preliminary data.</text>
</comment>
<evidence type="ECO:0000256" key="2">
    <source>
        <dbReference type="RuleBase" id="RU003749"/>
    </source>
</evidence>
<reference evidence="4" key="2">
    <citation type="journal article" date="2022" name="BMC Genomics">
        <title>Comparative genome analysis of mycobacteria focusing on tRNA and non-coding RNA.</title>
        <authorList>
            <person name="Behra P.R.K."/>
            <person name="Pettersson B.M.F."/>
            <person name="Ramesh M."/>
            <person name="Das S."/>
            <person name="Dasgupta S."/>
            <person name="Kirsebom L.A."/>
        </authorList>
    </citation>
    <scope>NUCLEOTIDE SEQUENCE</scope>
    <source>
        <strain evidence="4">DSM 44838</strain>
    </source>
</reference>
<name>A0A9X2YXA0_9MYCO</name>